<evidence type="ECO:0000313" key="14">
    <source>
        <dbReference type="EMBL" id="CAG8563869.1"/>
    </source>
</evidence>
<dbReference type="OrthoDB" id="10267115at2759"/>
<name>A0A9N9BHF4_9GLOM</name>
<keyword evidence="13" id="KW-1133">Transmembrane helix</keyword>
<comment type="pathway">
    <text evidence="2">Lipid metabolism; sphingolipid metabolism.</text>
</comment>
<dbReference type="SUPFAM" id="SSF51735">
    <property type="entry name" value="NAD(P)-binding Rossmann-fold domains"/>
    <property type="match status" value="1"/>
</dbReference>
<dbReference type="GO" id="GO:0006666">
    <property type="term" value="P:3-keto-sphinganine metabolic process"/>
    <property type="evidence" value="ECO:0007669"/>
    <property type="project" value="InterPro"/>
</dbReference>
<keyword evidence="13" id="KW-0812">Transmembrane</keyword>
<dbReference type="InterPro" id="IPR036291">
    <property type="entry name" value="NAD(P)-bd_dom_sf"/>
</dbReference>
<evidence type="ECO:0000256" key="7">
    <source>
        <dbReference type="ARBA" id="ARBA00023002"/>
    </source>
</evidence>
<dbReference type="AlphaFoldDB" id="A0A9N9BHF4"/>
<reference evidence="14" key="1">
    <citation type="submission" date="2021-06" db="EMBL/GenBank/DDBJ databases">
        <authorList>
            <person name="Kallberg Y."/>
            <person name="Tangrot J."/>
            <person name="Rosling A."/>
        </authorList>
    </citation>
    <scope>NUCLEOTIDE SEQUENCE</scope>
    <source>
        <strain evidence="14">MA453B</strain>
    </source>
</reference>
<feature type="transmembrane region" description="Helical" evidence="13">
    <location>
        <begin position="187"/>
        <end position="206"/>
    </location>
</feature>
<evidence type="ECO:0000256" key="13">
    <source>
        <dbReference type="SAM" id="Phobius"/>
    </source>
</evidence>
<protein>
    <recommendedName>
        <fullName evidence="9">3-dehydrosphinganine reductase</fullName>
        <ecNumber evidence="9">1.1.1.102</ecNumber>
    </recommendedName>
</protein>
<evidence type="ECO:0000256" key="10">
    <source>
        <dbReference type="ARBA" id="ARBA00044737"/>
    </source>
</evidence>
<dbReference type="PRINTS" id="PR00081">
    <property type="entry name" value="GDHRDH"/>
</dbReference>
<dbReference type="GO" id="GO:0047560">
    <property type="term" value="F:3-dehydrosphinganine reductase activity"/>
    <property type="evidence" value="ECO:0007669"/>
    <property type="project" value="UniProtKB-EC"/>
</dbReference>
<evidence type="ECO:0000256" key="12">
    <source>
        <dbReference type="RuleBase" id="RU000363"/>
    </source>
</evidence>
<organism evidence="14 15">
    <name type="scientific">Dentiscutata erythropus</name>
    <dbReference type="NCBI Taxonomy" id="1348616"/>
    <lineage>
        <taxon>Eukaryota</taxon>
        <taxon>Fungi</taxon>
        <taxon>Fungi incertae sedis</taxon>
        <taxon>Mucoromycota</taxon>
        <taxon>Glomeromycotina</taxon>
        <taxon>Glomeromycetes</taxon>
        <taxon>Diversisporales</taxon>
        <taxon>Gigasporaceae</taxon>
        <taxon>Dentiscutata</taxon>
    </lineage>
</organism>
<dbReference type="PANTHER" id="PTHR43550:SF3">
    <property type="entry name" value="3-KETODIHYDROSPHINGOSINE REDUCTASE"/>
    <property type="match status" value="1"/>
</dbReference>
<comment type="similarity">
    <text evidence="12">Belongs to the short-chain dehydrogenases/reductases (SDR) family.</text>
</comment>
<dbReference type="Gene3D" id="3.40.50.720">
    <property type="entry name" value="NAD(P)-binding Rossmann-like Domain"/>
    <property type="match status" value="1"/>
</dbReference>
<dbReference type="EMBL" id="CAJVPY010002535">
    <property type="protein sequence ID" value="CAG8563869.1"/>
    <property type="molecule type" value="Genomic_DNA"/>
</dbReference>
<evidence type="ECO:0000256" key="2">
    <source>
        <dbReference type="ARBA" id="ARBA00004760"/>
    </source>
</evidence>
<evidence type="ECO:0000256" key="6">
    <source>
        <dbReference type="ARBA" id="ARBA00022919"/>
    </source>
</evidence>
<dbReference type="InterPro" id="IPR002347">
    <property type="entry name" value="SDR_fam"/>
</dbReference>
<gene>
    <name evidence="14" type="ORF">DERYTH_LOCUS5871</name>
</gene>
<comment type="pathway">
    <text evidence="3">Sphingolipid metabolism.</text>
</comment>
<dbReference type="CDD" id="cd08939">
    <property type="entry name" value="KDSR-like_SDR_c"/>
    <property type="match status" value="1"/>
</dbReference>
<keyword evidence="15" id="KW-1185">Reference proteome</keyword>
<dbReference type="Proteomes" id="UP000789405">
    <property type="component" value="Unassembled WGS sequence"/>
</dbReference>
<feature type="transmembrane region" description="Helical" evidence="13">
    <location>
        <begin position="24"/>
        <end position="45"/>
    </location>
</feature>
<keyword evidence="4" id="KW-0256">Endoplasmic reticulum</keyword>
<keyword evidence="13" id="KW-0472">Membrane</keyword>
<comment type="caution">
    <text evidence="14">The sequence shown here is derived from an EMBL/GenBank/DDBJ whole genome shotgun (WGS) entry which is preliminary data.</text>
</comment>
<dbReference type="PANTHER" id="PTHR43550">
    <property type="entry name" value="3-KETODIHYDROSPHINGOSINE REDUCTASE"/>
    <property type="match status" value="1"/>
</dbReference>
<proteinExistence type="inferred from homology"/>
<evidence type="ECO:0000256" key="1">
    <source>
        <dbReference type="ARBA" id="ARBA00004240"/>
    </source>
</evidence>
<comment type="subcellular location">
    <subcellularLocation>
        <location evidence="1">Endoplasmic reticulum</location>
    </subcellularLocation>
</comment>
<keyword evidence="6" id="KW-0746">Sphingolipid metabolism</keyword>
<evidence type="ECO:0000256" key="4">
    <source>
        <dbReference type="ARBA" id="ARBA00022824"/>
    </source>
</evidence>
<keyword evidence="7" id="KW-0560">Oxidoreductase</keyword>
<accession>A0A9N9BHF4</accession>
<dbReference type="InterPro" id="IPR045022">
    <property type="entry name" value="KDSR-like"/>
</dbReference>
<dbReference type="GO" id="GO:0005789">
    <property type="term" value="C:endoplasmic reticulum membrane"/>
    <property type="evidence" value="ECO:0007669"/>
    <property type="project" value="TreeGrafter"/>
</dbReference>
<dbReference type="GO" id="GO:0030148">
    <property type="term" value="P:sphingolipid biosynthetic process"/>
    <property type="evidence" value="ECO:0007669"/>
    <property type="project" value="InterPro"/>
</dbReference>
<dbReference type="EC" id="1.1.1.102" evidence="9"/>
<keyword evidence="8" id="KW-0443">Lipid metabolism</keyword>
<comment type="catalytic activity">
    <reaction evidence="11">
        <text>sphinganine + NADP(+) = 3-oxosphinganine + NADPH + H(+)</text>
        <dbReference type="Rhea" id="RHEA:22640"/>
        <dbReference type="ChEBI" id="CHEBI:15378"/>
        <dbReference type="ChEBI" id="CHEBI:57783"/>
        <dbReference type="ChEBI" id="CHEBI:57817"/>
        <dbReference type="ChEBI" id="CHEBI:58299"/>
        <dbReference type="ChEBI" id="CHEBI:58349"/>
        <dbReference type="EC" id="1.1.1.102"/>
    </reaction>
    <physiologicalReaction direction="right-to-left" evidence="11">
        <dbReference type="Rhea" id="RHEA:22642"/>
    </physiologicalReaction>
</comment>
<dbReference type="Pfam" id="PF00106">
    <property type="entry name" value="adh_short"/>
    <property type="match status" value="1"/>
</dbReference>
<evidence type="ECO:0000256" key="5">
    <source>
        <dbReference type="ARBA" id="ARBA00022857"/>
    </source>
</evidence>
<sequence length="345" mass="38183">MWSLVDYILQFTPYAELTGELHPFASIIVTFLLLSVGYLMANTFLSKILGKNKFQPKGKEFAKLMASKGAHVTICARGKGDLDLALEEIKEAARSCDNYENLKFNVVSADLSKYDESVRALDEVSSKHDGRVPDVIVCNAGLSIPGVFIERPIEEFEKTMQLNYFGALYTIHEGVKRMAQQGVKGKIVMVSSVAGLCGFMGFTSYAPTKHALRGLTECLRHELILYDISVHCYFAGTIDSPGYQEEMKTKPKISQEIEGDDKMTPKDAAKALYKGICKGNVFITSDIIGDAIRASTLGISPANNAFTDALLCGITWLVIKPVRWYFDKMVRDNKTDYPVAPADNK</sequence>
<evidence type="ECO:0000256" key="9">
    <source>
        <dbReference type="ARBA" id="ARBA00026112"/>
    </source>
</evidence>
<evidence type="ECO:0000256" key="3">
    <source>
        <dbReference type="ARBA" id="ARBA00004991"/>
    </source>
</evidence>
<evidence type="ECO:0000313" key="15">
    <source>
        <dbReference type="Proteomes" id="UP000789405"/>
    </source>
</evidence>
<evidence type="ECO:0000256" key="8">
    <source>
        <dbReference type="ARBA" id="ARBA00023098"/>
    </source>
</evidence>
<keyword evidence="5" id="KW-0521">NADP</keyword>
<dbReference type="PRINTS" id="PR00080">
    <property type="entry name" value="SDRFAMILY"/>
</dbReference>
<evidence type="ECO:0000256" key="11">
    <source>
        <dbReference type="ARBA" id="ARBA00048930"/>
    </source>
</evidence>
<comment type="function">
    <text evidence="10">Catalyzes the reduction of 3'-oxosphinganine (3-ketodihydrosphingosine/KDS) to sphinganine (dihydrosphingosine/DHS), the second step of de novo sphingolipid biosynthesis.</text>
</comment>